<dbReference type="GO" id="GO:0006779">
    <property type="term" value="P:porphyrin-containing compound biosynthetic process"/>
    <property type="evidence" value="ECO:0007669"/>
    <property type="project" value="TreeGrafter"/>
</dbReference>
<keyword evidence="3" id="KW-0479">Metal-binding</keyword>
<dbReference type="KEGG" id="emo:DM558_07035"/>
<dbReference type="SFLD" id="SFLDG01065">
    <property type="entry name" value="anaerobic_coproporphyrinogen-I"/>
    <property type="match status" value="1"/>
</dbReference>
<dbReference type="PROSITE" id="PS51918">
    <property type="entry name" value="RADICAL_SAM"/>
    <property type="match status" value="1"/>
</dbReference>
<dbReference type="GO" id="GO:0046872">
    <property type="term" value="F:metal ion binding"/>
    <property type="evidence" value="ECO:0007669"/>
    <property type="project" value="UniProtKB-KW"/>
</dbReference>
<comment type="cofactor">
    <cofactor evidence="1">
        <name>[4Fe-4S] cluster</name>
        <dbReference type="ChEBI" id="CHEBI:49883"/>
    </cofactor>
</comment>
<dbReference type="GO" id="GO:0008168">
    <property type="term" value="F:methyltransferase activity"/>
    <property type="evidence" value="ECO:0007669"/>
    <property type="project" value="UniProtKB-KW"/>
</dbReference>
<accession>A0A3S9XDN2</accession>
<dbReference type="Gene3D" id="3.20.20.70">
    <property type="entry name" value="Aldolase class I"/>
    <property type="match status" value="1"/>
</dbReference>
<dbReference type="InterPro" id="IPR006638">
    <property type="entry name" value="Elp3/MiaA/NifB-like_rSAM"/>
</dbReference>
<dbReference type="InterPro" id="IPR013785">
    <property type="entry name" value="Aldolase_TIM"/>
</dbReference>
<dbReference type="InterPro" id="IPR034505">
    <property type="entry name" value="Coproporphyrinogen-III_oxidase"/>
</dbReference>
<proteinExistence type="predicted"/>
<reference evidence="8" key="1">
    <citation type="submission" date="2018-06" db="EMBL/GenBank/DDBJ databases">
        <title>Complete genome of Pseudomonas insecticola strain QZS01.</title>
        <authorList>
            <person name="Wang J."/>
            <person name="Su Q."/>
        </authorList>
    </citation>
    <scope>NUCLEOTIDE SEQUENCE [LARGE SCALE GENOMIC DNA]</scope>
    <source>
        <strain evidence="8">QZS01</strain>
    </source>
</reference>
<dbReference type="SFLD" id="SFLDS00029">
    <property type="entry name" value="Radical_SAM"/>
    <property type="match status" value="1"/>
</dbReference>
<keyword evidence="4" id="KW-0408">Iron</keyword>
<evidence type="ECO:0000313" key="7">
    <source>
        <dbReference type="EMBL" id="AZS50547.1"/>
    </source>
</evidence>
<keyword evidence="7" id="KW-0489">Methyltransferase</keyword>
<dbReference type="InterPro" id="IPR058240">
    <property type="entry name" value="rSAM_sf"/>
</dbReference>
<feature type="domain" description="Radical SAM core" evidence="6">
    <location>
        <begin position="64"/>
        <end position="303"/>
    </location>
</feature>
<dbReference type="CDD" id="cd01335">
    <property type="entry name" value="Radical_SAM"/>
    <property type="match status" value="1"/>
</dbReference>
<name>A0A3S9XDN2_9GAMM</name>
<dbReference type="InterPro" id="IPR007197">
    <property type="entry name" value="rSAM"/>
</dbReference>
<dbReference type="SFLD" id="SFLDF00311">
    <property type="entry name" value="heme_degradation_proteins_(Hut"/>
    <property type="match status" value="1"/>
</dbReference>
<protein>
    <submittedName>
        <fullName evidence="7">Heme anaerobic degradation radical SAM methyltransferase ChuW/HutW</fullName>
    </submittedName>
</protein>
<gene>
    <name evidence="7" type="ORF">DM558_07035</name>
</gene>
<dbReference type="PANTHER" id="PTHR13932:SF9">
    <property type="entry name" value="COPROPORPHYRINOGEN III OXIDASE"/>
    <property type="match status" value="1"/>
</dbReference>
<dbReference type="NCBIfam" id="TIGR04107">
    <property type="entry name" value="rSAM_HutW"/>
    <property type="match status" value="1"/>
</dbReference>
<dbReference type="SFLD" id="SFLDG01082">
    <property type="entry name" value="B12-binding_domain_containing"/>
    <property type="match status" value="1"/>
</dbReference>
<keyword evidence="5" id="KW-0411">Iron-sulfur</keyword>
<evidence type="ECO:0000313" key="8">
    <source>
        <dbReference type="Proteomes" id="UP000273143"/>
    </source>
</evidence>
<keyword evidence="7" id="KW-0808">Transferase</keyword>
<dbReference type="InterPro" id="IPR026332">
    <property type="entry name" value="HutW"/>
</dbReference>
<dbReference type="GO" id="GO:0051539">
    <property type="term" value="F:4 iron, 4 sulfur cluster binding"/>
    <property type="evidence" value="ECO:0007669"/>
    <property type="project" value="TreeGrafter"/>
</dbReference>
<dbReference type="GO" id="GO:0005737">
    <property type="term" value="C:cytoplasm"/>
    <property type="evidence" value="ECO:0007669"/>
    <property type="project" value="TreeGrafter"/>
</dbReference>
<sequence>MSTIAALCNDNKTRGSSFDLSSFYTEQGAYAFNKKIPVNSTAQQSIPVAKEEIDNVWQTLRSQSLNPVKRLIYTHIPFCATHCAFCGFFQNAVKKNDTQKYTDYLLKELKQDADSTLVQSTPIHAIYFGGGTPTALSARQLKQLISFYKNHFPLAPDCEITIEGRILNFDEEKIETCLEAGANRFSIGIQTFDTKIRRSMGRYASKEQAITFIEKIANYNSAAVVCDLMFGLPGQTMDSWQADLEIVQNLPLDGIDLYAINILPNTKLAENISSQKITAPTPEEIYNYYIVGQQALYEAGWVQLSNNHWARTTRERNLYNLLIKQGADFLAYGSGAGGRLENYSFMLARSLEHYYSVLDEQRKPFMMLMYNNQPSWSHQLQGQAETGLIHLPHFLEQPSLLQPLINNWYQSKLITDNSFHLRMTPSGRFWGRNIYMALDNILKQLIV</sequence>
<dbReference type="EMBL" id="CP029822">
    <property type="protein sequence ID" value="AZS50547.1"/>
    <property type="molecule type" value="Genomic_DNA"/>
</dbReference>
<organism evidence="7 8">
    <name type="scientific">Entomomonas moraniae</name>
    <dbReference type="NCBI Taxonomy" id="2213226"/>
    <lineage>
        <taxon>Bacteria</taxon>
        <taxon>Pseudomonadati</taxon>
        <taxon>Pseudomonadota</taxon>
        <taxon>Gammaproteobacteria</taxon>
        <taxon>Pseudomonadales</taxon>
        <taxon>Pseudomonadaceae</taxon>
        <taxon>Entomomonas</taxon>
    </lineage>
</organism>
<evidence type="ECO:0000256" key="1">
    <source>
        <dbReference type="ARBA" id="ARBA00001966"/>
    </source>
</evidence>
<evidence type="ECO:0000256" key="4">
    <source>
        <dbReference type="ARBA" id="ARBA00023004"/>
    </source>
</evidence>
<evidence type="ECO:0000256" key="2">
    <source>
        <dbReference type="ARBA" id="ARBA00022691"/>
    </source>
</evidence>
<evidence type="ECO:0000256" key="3">
    <source>
        <dbReference type="ARBA" id="ARBA00022723"/>
    </source>
</evidence>
<dbReference type="RefSeq" id="WP_127162984.1">
    <property type="nucleotide sequence ID" value="NZ_CP029822.1"/>
</dbReference>
<dbReference type="PANTHER" id="PTHR13932">
    <property type="entry name" value="COPROPORPHYRINIGEN III OXIDASE"/>
    <property type="match status" value="1"/>
</dbReference>
<keyword evidence="2" id="KW-0949">S-adenosyl-L-methionine</keyword>
<dbReference type="SUPFAM" id="SSF102114">
    <property type="entry name" value="Radical SAM enzymes"/>
    <property type="match status" value="1"/>
</dbReference>
<dbReference type="AlphaFoldDB" id="A0A3S9XDN2"/>
<keyword evidence="8" id="KW-1185">Reference proteome</keyword>
<evidence type="ECO:0000256" key="5">
    <source>
        <dbReference type="ARBA" id="ARBA00023014"/>
    </source>
</evidence>
<dbReference type="Proteomes" id="UP000273143">
    <property type="component" value="Chromosome"/>
</dbReference>
<dbReference type="SMART" id="SM00729">
    <property type="entry name" value="Elp3"/>
    <property type="match status" value="1"/>
</dbReference>
<evidence type="ECO:0000259" key="6">
    <source>
        <dbReference type="PROSITE" id="PS51918"/>
    </source>
</evidence>
<dbReference type="GO" id="GO:0032259">
    <property type="term" value="P:methylation"/>
    <property type="evidence" value="ECO:0007669"/>
    <property type="project" value="UniProtKB-KW"/>
</dbReference>
<dbReference type="Pfam" id="PF04055">
    <property type="entry name" value="Radical_SAM"/>
    <property type="match status" value="1"/>
</dbReference>